<evidence type="ECO:0000313" key="2">
    <source>
        <dbReference type="Proteomes" id="UP001159427"/>
    </source>
</evidence>
<dbReference type="Proteomes" id="UP001159427">
    <property type="component" value="Unassembled WGS sequence"/>
</dbReference>
<name>A0ABN8LMZ0_9CNID</name>
<reference evidence="1 2" key="1">
    <citation type="submission" date="2022-05" db="EMBL/GenBank/DDBJ databases">
        <authorList>
            <consortium name="Genoscope - CEA"/>
            <person name="William W."/>
        </authorList>
    </citation>
    <scope>NUCLEOTIDE SEQUENCE [LARGE SCALE GENOMIC DNA]</scope>
</reference>
<accession>A0ABN8LMZ0</accession>
<gene>
    <name evidence="1" type="ORF">PEVE_00042949</name>
</gene>
<protein>
    <submittedName>
        <fullName evidence="1">Uncharacterized protein</fullName>
    </submittedName>
</protein>
<sequence length="50" mass="5697">MYSTSLHDRNTSLRMKFGLHRLPLDITSLETLLAKCVKTQTYRANSAITV</sequence>
<keyword evidence="2" id="KW-1185">Reference proteome</keyword>
<comment type="caution">
    <text evidence="1">The sequence shown here is derived from an EMBL/GenBank/DDBJ whole genome shotgun (WGS) entry which is preliminary data.</text>
</comment>
<organism evidence="1 2">
    <name type="scientific">Porites evermanni</name>
    <dbReference type="NCBI Taxonomy" id="104178"/>
    <lineage>
        <taxon>Eukaryota</taxon>
        <taxon>Metazoa</taxon>
        <taxon>Cnidaria</taxon>
        <taxon>Anthozoa</taxon>
        <taxon>Hexacorallia</taxon>
        <taxon>Scleractinia</taxon>
        <taxon>Fungiina</taxon>
        <taxon>Poritidae</taxon>
        <taxon>Porites</taxon>
    </lineage>
</organism>
<dbReference type="EMBL" id="CALNXI010000086">
    <property type="protein sequence ID" value="CAH3018419.1"/>
    <property type="molecule type" value="Genomic_DNA"/>
</dbReference>
<evidence type="ECO:0000313" key="1">
    <source>
        <dbReference type="EMBL" id="CAH3018419.1"/>
    </source>
</evidence>
<proteinExistence type="predicted"/>